<dbReference type="SUPFAM" id="SSF48264">
    <property type="entry name" value="Cytochrome P450"/>
    <property type="match status" value="1"/>
</dbReference>
<keyword evidence="7" id="KW-0256">Endoplasmic reticulum</keyword>
<evidence type="ECO:0000256" key="7">
    <source>
        <dbReference type="ARBA" id="ARBA00022824"/>
    </source>
</evidence>
<keyword evidence="12" id="KW-0472">Membrane</keyword>
<keyword evidence="14" id="KW-1185">Reference proteome</keyword>
<dbReference type="GO" id="GO:0016705">
    <property type="term" value="F:oxidoreductase activity, acting on paired donors, with incorporation or reduction of molecular oxygen"/>
    <property type="evidence" value="ECO:0007669"/>
    <property type="project" value="InterPro"/>
</dbReference>
<comment type="caution">
    <text evidence="13">The sequence shown here is derived from an EMBL/GenBank/DDBJ whole genome shotgun (WGS) entry which is preliminary data.</text>
</comment>
<keyword evidence="9" id="KW-0560">Oxidoreductase</keyword>
<dbReference type="OrthoDB" id="2789670at2759"/>
<accession>A0A8K0G806</accession>
<dbReference type="GO" id="GO:0005789">
    <property type="term" value="C:endoplasmic reticulum membrane"/>
    <property type="evidence" value="ECO:0007669"/>
    <property type="project" value="UniProtKB-SubCell"/>
</dbReference>
<reference evidence="13" key="1">
    <citation type="submission" date="2019-08" db="EMBL/GenBank/DDBJ databases">
        <title>The genome of the North American firefly Photinus pyralis.</title>
        <authorList>
            <consortium name="Photinus pyralis genome working group"/>
            <person name="Fallon T.R."/>
            <person name="Sander Lower S.E."/>
            <person name="Weng J.-K."/>
        </authorList>
    </citation>
    <scope>NUCLEOTIDE SEQUENCE</scope>
    <source>
        <strain evidence="13">TRF0915ILg1</strain>
        <tissue evidence="13">Whole body</tissue>
    </source>
</reference>
<dbReference type="Proteomes" id="UP000801492">
    <property type="component" value="Unassembled WGS sequence"/>
</dbReference>
<dbReference type="AlphaFoldDB" id="A0A8K0G806"/>
<dbReference type="PANTHER" id="PTHR24292">
    <property type="entry name" value="CYTOCHROME P450"/>
    <property type="match status" value="1"/>
</dbReference>
<proteinExistence type="inferred from homology"/>
<evidence type="ECO:0000256" key="12">
    <source>
        <dbReference type="ARBA" id="ARBA00023136"/>
    </source>
</evidence>
<name>A0A8K0G806_IGNLU</name>
<comment type="cofactor">
    <cofactor evidence="1">
        <name>heme</name>
        <dbReference type="ChEBI" id="CHEBI:30413"/>
    </cofactor>
</comment>
<dbReference type="Pfam" id="PF00067">
    <property type="entry name" value="p450"/>
    <property type="match status" value="1"/>
</dbReference>
<dbReference type="InterPro" id="IPR001128">
    <property type="entry name" value="Cyt_P450"/>
</dbReference>
<keyword evidence="8" id="KW-0492">Microsome</keyword>
<sequence length="103" mass="11848">MTKRFQYFTDYGIYVNKEIDLLSDHLLTLMGSAWKNMRSKFTPTFTSGRMKMMFNTVLDCSKEYVIVINNIFQSHEALDVKEVLGRLTTDKIGLCALVLNAIV</sequence>
<keyword evidence="11" id="KW-0503">Monooxygenase</keyword>
<dbReference type="InterPro" id="IPR036396">
    <property type="entry name" value="Cyt_P450_sf"/>
</dbReference>
<evidence type="ECO:0000256" key="8">
    <source>
        <dbReference type="ARBA" id="ARBA00022848"/>
    </source>
</evidence>
<comment type="similarity">
    <text evidence="4">Belongs to the cytochrome P450 family.</text>
</comment>
<gene>
    <name evidence="13" type="ORF">ILUMI_16660</name>
</gene>
<keyword evidence="10" id="KW-0408">Iron</keyword>
<dbReference type="InterPro" id="IPR050476">
    <property type="entry name" value="Insect_CytP450_Detox"/>
</dbReference>
<evidence type="ECO:0000256" key="3">
    <source>
        <dbReference type="ARBA" id="ARBA00004406"/>
    </source>
</evidence>
<dbReference type="GO" id="GO:0005506">
    <property type="term" value="F:iron ion binding"/>
    <property type="evidence" value="ECO:0007669"/>
    <property type="project" value="InterPro"/>
</dbReference>
<dbReference type="Gene3D" id="1.10.630.10">
    <property type="entry name" value="Cytochrome P450"/>
    <property type="match status" value="1"/>
</dbReference>
<evidence type="ECO:0000256" key="10">
    <source>
        <dbReference type="ARBA" id="ARBA00023004"/>
    </source>
</evidence>
<dbReference type="GO" id="GO:0004497">
    <property type="term" value="F:monooxygenase activity"/>
    <property type="evidence" value="ECO:0007669"/>
    <property type="project" value="UniProtKB-KW"/>
</dbReference>
<evidence type="ECO:0000256" key="11">
    <source>
        <dbReference type="ARBA" id="ARBA00023033"/>
    </source>
</evidence>
<protein>
    <submittedName>
        <fullName evidence="13">Uncharacterized protein</fullName>
    </submittedName>
</protein>
<comment type="subcellular location">
    <subcellularLocation>
        <location evidence="3">Endoplasmic reticulum membrane</location>
        <topology evidence="3">Peripheral membrane protein</topology>
    </subcellularLocation>
    <subcellularLocation>
        <location evidence="2">Microsome membrane</location>
        <topology evidence="2">Peripheral membrane protein</topology>
    </subcellularLocation>
</comment>
<keyword evidence="5" id="KW-0349">Heme</keyword>
<dbReference type="EMBL" id="VTPC01065909">
    <property type="protein sequence ID" value="KAF2889514.1"/>
    <property type="molecule type" value="Genomic_DNA"/>
</dbReference>
<evidence type="ECO:0000256" key="2">
    <source>
        <dbReference type="ARBA" id="ARBA00004174"/>
    </source>
</evidence>
<evidence type="ECO:0000256" key="5">
    <source>
        <dbReference type="ARBA" id="ARBA00022617"/>
    </source>
</evidence>
<evidence type="ECO:0000256" key="1">
    <source>
        <dbReference type="ARBA" id="ARBA00001971"/>
    </source>
</evidence>
<keyword evidence="6" id="KW-0479">Metal-binding</keyword>
<evidence type="ECO:0000256" key="4">
    <source>
        <dbReference type="ARBA" id="ARBA00010617"/>
    </source>
</evidence>
<organism evidence="13 14">
    <name type="scientific">Ignelater luminosus</name>
    <name type="common">Cucubano</name>
    <name type="synonym">Pyrophorus luminosus</name>
    <dbReference type="NCBI Taxonomy" id="2038154"/>
    <lineage>
        <taxon>Eukaryota</taxon>
        <taxon>Metazoa</taxon>
        <taxon>Ecdysozoa</taxon>
        <taxon>Arthropoda</taxon>
        <taxon>Hexapoda</taxon>
        <taxon>Insecta</taxon>
        <taxon>Pterygota</taxon>
        <taxon>Neoptera</taxon>
        <taxon>Endopterygota</taxon>
        <taxon>Coleoptera</taxon>
        <taxon>Polyphaga</taxon>
        <taxon>Elateriformia</taxon>
        <taxon>Elateroidea</taxon>
        <taxon>Elateridae</taxon>
        <taxon>Agrypninae</taxon>
        <taxon>Pyrophorini</taxon>
        <taxon>Ignelater</taxon>
    </lineage>
</organism>
<evidence type="ECO:0000256" key="6">
    <source>
        <dbReference type="ARBA" id="ARBA00022723"/>
    </source>
</evidence>
<dbReference type="PANTHER" id="PTHR24292:SF100">
    <property type="entry name" value="CYTOCHROME P450 6A16, ISOFORM B-RELATED"/>
    <property type="match status" value="1"/>
</dbReference>
<evidence type="ECO:0000313" key="14">
    <source>
        <dbReference type="Proteomes" id="UP000801492"/>
    </source>
</evidence>
<dbReference type="GO" id="GO:0020037">
    <property type="term" value="F:heme binding"/>
    <property type="evidence" value="ECO:0007669"/>
    <property type="project" value="InterPro"/>
</dbReference>
<evidence type="ECO:0000256" key="9">
    <source>
        <dbReference type="ARBA" id="ARBA00023002"/>
    </source>
</evidence>
<evidence type="ECO:0000313" key="13">
    <source>
        <dbReference type="EMBL" id="KAF2889514.1"/>
    </source>
</evidence>